<evidence type="ECO:0000313" key="2">
    <source>
        <dbReference type="EMBL" id="MEY8538290.1"/>
    </source>
</evidence>
<evidence type="ECO:0000313" key="3">
    <source>
        <dbReference type="Proteomes" id="UP001565242"/>
    </source>
</evidence>
<dbReference type="Proteomes" id="UP001565242">
    <property type="component" value="Unassembled WGS sequence"/>
</dbReference>
<comment type="caution">
    <text evidence="2">The sequence shown here is derived from an EMBL/GenBank/DDBJ whole genome shotgun (WGS) entry which is preliminary data.</text>
</comment>
<sequence length="113" mass="13635">MTTNTFIILLLLLIILLLVCLITERWKNKKMSDEIKRLKVKSIENQKLLLFIVKEQEHELDNSQFKPSQYFYELLFSFQTIALKISERDFTYYGLPLRVIQNFKKSQTKNLRF</sequence>
<reference evidence="2 3" key="1">
    <citation type="submission" date="2024-03" db="EMBL/GenBank/DDBJ databases">
        <title>Mouse gut bacterial collection (mGBC) of GemPharmatech.</title>
        <authorList>
            <person name="He Y."/>
            <person name="Dong L."/>
            <person name="Wu D."/>
            <person name="Gao X."/>
            <person name="Lin Z."/>
        </authorList>
    </citation>
    <scope>NUCLEOTIDE SEQUENCE [LARGE SCALE GENOMIC DNA]</scope>
    <source>
        <strain evidence="2 3">20-218</strain>
    </source>
</reference>
<organism evidence="2 3">
    <name type="scientific">Lactococcus muris</name>
    <dbReference type="NCBI Taxonomy" id="2941330"/>
    <lineage>
        <taxon>Bacteria</taxon>
        <taxon>Bacillati</taxon>
        <taxon>Bacillota</taxon>
        <taxon>Bacilli</taxon>
        <taxon>Lactobacillales</taxon>
        <taxon>Streptococcaceae</taxon>
        <taxon>Lactococcus</taxon>
    </lineage>
</organism>
<keyword evidence="3" id="KW-1185">Reference proteome</keyword>
<proteinExistence type="predicted"/>
<accession>A0ABV4DA48</accession>
<feature type="transmembrane region" description="Helical" evidence="1">
    <location>
        <begin position="6"/>
        <end position="23"/>
    </location>
</feature>
<keyword evidence="1" id="KW-1133">Transmembrane helix</keyword>
<protein>
    <submittedName>
        <fullName evidence="2">Uncharacterized protein</fullName>
    </submittedName>
</protein>
<gene>
    <name evidence="2" type="ORF">AALM99_07530</name>
</gene>
<evidence type="ECO:0000256" key="1">
    <source>
        <dbReference type="SAM" id="Phobius"/>
    </source>
</evidence>
<dbReference type="EMBL" id="JBCLSQ010000017">
    <property type="protein sequence ID" value="MEY8538290.1"/>
    <property type="molecule type" value="Genomic_DNA"/>
</dbReference>
<dbReference type="RefSeq" id="WP_369918494.1">
    <property type="nucleotide sequence ID" value="NZ_JBCLSQ010000017.1"/>
</dbReference>
<keyword evidence="1" id="KW-0812">Transmembrane</keyword>
<name>A0ABV4DA48_9LACT</name>
<keyword evidence="1" id="KW-0472">Membrane</keyword>